<dbReference type="PANTHER" id="PTHR16317:SF1">
    <property type="entry name" value="KICSTOR COMPLEX PROTEIN ITFG2"/>
    <property type="match status" value="1"/>
</dbReference>
<dbReference type="AlphaFoldDB" id="A0A8J1UHL7"/>
<gene>
    <name evidence="1" type="ORF">OFUS_LOCUS11791</name>
</gene>
<dbReference type="Proteomes" id="UP000749559">
    <property type="component" value="Unassembled WGS sequence"/>
</dbReference>
<dbReference type="GO" id="GO:0032006">
    <property type="term" value="P:regulation of TOR signaling"/>
    <property type="evidence" value="ECO:0007669"/>
    <property type="project" value="TreeGrafter"/>
</dbReference>
<dbReference type="OrthoDB" id="9996127at2759"/>
<evidence type="ECO:0000313" key="2">
    <source>
        <dbReference type="Proteomes" id="UP000749559"/>
    </source>
</evidence>
<evidence type="ECO:0000313" key="1">
    <source>
        <dbReference type="EMBL" id="CAH1785778.1"/>
    </source>
</evidence>
<organism evidence="1 2">
    <name type="scientific">Owenia fusiformis</name>
    <name type="common">Polychaete worm</name>
    <dbReference type="NCBI Taxonomy" id="6347"/>
    <lineage>
        <taxon>Eukaryota</taxon>
        <taxon>Metazoa</taxon>
        <taxon>Spiralia</taxon>
        <taxon>Lophotrochozoa</taxon>
        <taxon>Annelida</taxon>
        <taxon>Polychaeta</taxon>
        <taxon>Sedentaria</taxon>
        <taxon>Canalipalpata</taxon>
        <taxon>Sabellida</taxon>
        <taxon>Oweniida</taxon>
        <taxon>Oweniidae</taxon>
        <taxon>Owenia</taxon>
    </lineage>
</organism>
<sequence>MRTVSFVERLEFDFPGNLFNQALGVGDVDNDKCNEIVAGNMNGELMVFKGRDSKPWRKASDLGMITCIGVGDICNKGKNMLVSLSAEGWCHIFCVKGDGEEGNGDMDRCMQPSHIQHLPANSRVMIIADVDNDGKSELVIGYSDRVVRSFRWSTTADPDSFPLGKFIPVEKWQLAAQIGSITTNTLADGTVDVMVAQPGGTFVSLVGSKDIHTGAGHKDKPQWGPNTSTEDLEEDKIQGPTLVYHPLGAARARNPSVTTEIIGNISKSKKHVSEEERACYYAVCTLDGTLSLVEDDKIQWSFLVDHQLFGLTKLDVTGDGTEEVVVCSWDGQTYIVNHSKEVARFQFEDNIAAFCAGHYALSDEKNVPCLIYVTFSQQILVYYNMQMPHVELANLIDTMDQREGIPELLQCLSVDPSNKQQLRQLYHWALYGGGHQSKS</sequence>
<dbReference type="PANTHER" id="PTHR16317">
    <property type="entry name" value="INTEGRIN ALPHA REPEAT DOMAIN-CONTAINING"/>
    <property type="match status" value="1"/>
</dbReference>
<proteinExistence type="predicted"/>
<reference evidence="1" key="1">
    <citation type="submission" date="2022-03" db="EMBL/GenBank/DDBJ databases">
        <authorList>
            <person name="Martin C."/>
        </authorList>
    </citation>
    <scope>NUCLEOTIDE SEQUENCE</scope>
</reference>
<dbReference type="InterPro" id="IPR028994">
    <property type="entry name" value="Integrin_alpha_N"/>
</dbReference>
<dbReference type="EMBL" id="CAIIXF020000006">
    <property type="protein sequence ID" value="CAH1785778.1"/>
    <property type="molecule type" value="Genomic_DNA"/>
</dbReference>
<dbReference type="SUPFAM" id="SSF69318">
    <property type="entry name" value="Integrin alpha N-terminal domain"/>
    <property type="match status" value="1"/>
</dbReference>
<dbReference type="InterPro" id="IPR031793">
    <property type="entry name" value="KICSTOR_ITFG2"/>
</dbReference>
<comment type="caution">
    <text evidence="1">The sequence shown here is derived from an EMBL/GenBank/DDBJ whole genome shotgun (WGS) entry which is preliminary data.</text>
</comment>
<dbReference type="Pfam" id="PF15907">
    <property type="entry name" value="Itfg2"/>
    <property type="match status" value="1"/>
</dbReference>
<name>A0A8J1UHL7_OWEFU</name>
<keyword evidence="2" id="KW-1185">Reference proteome</keyword>
<accession>A0A8J1UHL7</accession>
<protein>
    <submittedName>
        <fullName evidence="1">Uncharacterized protein</fullName>
    </submittedName>
</protein>